<keyword evidence="3" id="KW-0418">Kinase</keyword>
<feature type="compositionally biased region" description="Polar residues" evidence="5">
    <location>
        <begin position="977"/>
        <end position="994"/>
    </location>
</feature>
<feature type="compositionally biased region" description="Low complexity" evidence="5">
    <location>
        <begin position="411"/>
        <end position="428"/>
    </location>
</feature>
<dbReference type="GO" id="GO:0000155">
    <property type="term" value="F:phosphorelay sensor kinase activity"/>
    <property type="evidence" value="ECO:0007669"/>
    <property type="project" value="InterPro"/>
</dbReference>
<evidence type="ECO:0000313" key="8">
    <source>
        <dbReference type="EMBL" id="KAF2446641.1"/>
    </source>
</evidence>
<dbReference type="InterPro" id="IPR029016">
    <property type="entry name" value="GAF-like_dom_sf"/>
</dbReference>
<evidence type="ECO:0000259" key="6">
    <source>
        <dbReference type="PROSITE" id="PS50109"/>
    </source>
</evidence>
<evidence type="ECO:0000256" key="1">
    <source>
        <dbReference type="ARBA" id="ARBA00022553"/>
    </source>
</evidence>
<comment type="caution">
    <text evidence="8">The sequence shown here is derived from an EMBL/GenBank/DDBJ whole genome shotgun (WGS) entry which is preliminary data.</text>
</comment>
<keyword evidence="2" id="KW-0808">Transferase</keyword>
<dbReference type="SMART" id="SM00387">
    <property type="entry name" value="HATPase_c"/>
    <property type="match status" value="1"/>
</dbReference>
<evidence type="ECO:0000256" key="2">
    <source>
        <dbReference type="ARBA" id="ARBA00022679"/>
    </source>
</evidence>
<protein>
    <submittedName>
        <fullName evidence="8">Uncharacterized protein</fullName>
    </submittedName>
</protein>
<gene>
    <name evidence="8" type="ORF">P171DRAFT_430749</name>
</gene>
<evidence type="ECO:0000256" key="5">
    <source>
        <dbReference type="SAM" id="MobiDB-lite"/>
    </source>
</evidence>
<feature type="region of interest" description="Disordered" evidence="5">
    <location>
        <begin position="641"/>
        <end position="661"/>
    </location>
</feature>
<dbReference type="InterPro" id="IPR011006">
    <property type="entry name" value="CheY-like_superfamily"/>
</dbReference>
<dbReference type="CDD" id="cd17546">
    <property type="entry name" value="REC_hyHK_CKI1_RcsC-like"/>
    <property type="match status" value="1"/>
</dbReference>
<evidence type="ECO:0000259" key="7">
    <source>
        <dbReference type="PROSITE" id="PS50110"/>
    </source>
</evidence>
<dbReference type="SMART" id="SM00448">
    <property type="entry name" value="REC"/>
    <property type="match status" value="1"/>
</dbReference>
<keyword evidence="1 4" id="KW-0597">Phosphoprotein</keyword>
<dbReference type="SUPFAM" id="SSF52172">
    <property type="entry name" value="CheY-like"/>
    <property type="match status" value="1"/>
</dbReference>
<feature type="modified residue" description="4-aspartylphosphate" evidence="4">
    <location>
        <position position="1095"/>
    </location>
</feature>
<dbReference type="SMART" id="SM00065">
    <property type="entry name" value="GAF"/>
    <property type="match status" value="1"/>
</dbReference>
<dbReference type="FunFam" id="1.10.287.130:FF:000023">
    <property type="entry name" value="Sensor histidine kinase/response regulator, putative"/>
    <property type="match status" value="1"/>
</dbReference>
<evidence type="ECO:0000313" key="9">
    <source>
        <dbReference type="Proteomes" id="UP000799764"/>
    </source>
</evidence>
<feature type="region of interest" description="Disordered" evidence="5">
    <location>
        <begin position="321"/>
        <end position="360"/>
    </location>
</feature>
<dbReference type="SUPFAM" id="SSF55874">
    <property type="entry name" value="ATPase domain of HSP90 chaperone/DNA topoisomerase II/histidine kinase"/>
    <property type="match status" value="1"/>
</dbReference>
<dbReference type="PRINTS" id="PR00344">
    <property type="entry name" value="BCTRLSENSOR"/>
</dbReference>
<dbReference type="Gene3D" id="3.30.565.10">
    <property type="entry name" value="Histidine kinase-like ATPase, C-terminal domain"/>
    <property type="match status" value="1"/>
</dbReference>
<dbReference type="CDD" id="cd00082">
    <property type="entry name" value="HisKA"/>
    <property type="match status" value="1"/>
</dbReference>
<dbReference type="SMART" id="SM00388">
    <property type="entry name" value="HisKA"/>
    <property type="match status" value="1"/>
</dbReference>
<dbReference type="Gene3D" id="1.10.287.130">
    <property type="match status" value="1"/>
</dbReference>
<dbReference type="PANTHER" id="PTHR43719">
    <property type="entry name" value="TWO-COMPONENT HISTIDINE KINASE"/>
    <property type="match status" value="1"/>
</dbReference>
<reference evidence="8" key="1">
    <citation type="journal article" date="2020" name="Stud. Mycol.">
        <title>101 Dothideomycetes genomes: a test case for predicting lifestyles and emergence of pathogens.</title>
        <authorList>
            <person name="Haridas S."/>
            <person name="Albert R."/>
            <person name="Binder M."/>
            <person name="Bloem J."/>
            <person name="Labutti K."/>
            <person name="Salamov A."/>
            <person name="Andreopoulos B."/>
            <person name="Baker S."/>
            <person name="Barry K."/>
            <person name="Bills G."/>
            <person name="Bluhm B."/>
            <person name="Cannon C."/>
            <person name="Castanera R."/>
            <person name="Culley D."/>
            <person name="Daum C."/>
            <person name="Ezra D."/>
            <person name="Gonzalez J."/>
            <person name="Henrissat B."/>
            <person name="Kuo A."/>
            <person name="Liang C."/>
            <person name="Lipzen A."/>
            <person name="Lutzoni F."/>
            <person name="Magnuson J."/>
            <person name="Mondo S."/>
            <person name="Nolan M."/>
            <person name="Ohm R."/>
            <person name="Pangilinan J."/>
            <person name="Park H.-J."/>
            <person name="Ramirez L."/>
            <person name="Alfaro M."/>
            <person name="Sun H."/>
            <person name="Tritt A."/>
            <person name="Yoshinaga Y."/>
            <person name="Zwiers L.-H."/>
            <person name="Turgeon B."/>
            <person name="Goodwin S."/>
            <person name="Spatafora J."/>
            <person name="Crous P."/>
            <person name="Grigoriev I."/>
        </authorList>
    </citation>
    <scope>NUCLEOTIDE SEQUENCE</scope>
    <source>
        <strain evidence="8">CBS 690.94</strain>
    </source>
</reference>
<dbReference type="SUPFAM" id="SSF55781">
    <property type="entry name" value="GAF domain-like"/>
    <property type="match status" value="1"/>
</dbReference>
<feature type="compositionally biased region" description="Low complexity" evidence="5">
    <location>
        <begin position="333"/>
        <end position="352"/>
    </location>
</feature>
<dbReference type="SUPFAM" id="SSF47384">
    <property type="entry name" value="Homodimeric domain of signal transducing histidine kinase"/>
    <property type="match status" value="1"/>
</dbReference>
<feature type="region of interest" description="Disordered" evidence="5">
    <location>
        <begin position="411"/>
        <end position="431"/>
    </location>
</feature>
<dbReference type="InterPro" id="IPR005467">
    <property type="entry name" value="His_kinase_dom"/>
</dbReference>
<dbReference type="Pfam" id="PF00512">
    <property type="entry name" value="HisKA"/>
    <property type="match status" value="1"/>
</dbReference>
<accession>A0A9P4PLZ0</accession>
<proteinExistence type="predicted"/>
<dbReference type="InterPro" id="IPR003594">
    <property type="entry name" value="HATPase_dom"/>
</dbReference>
<feature type="domain" description="Histidine kinase" evidence="6">
    <location>
        <begin position="523"/>
        <end position="802"/>
    </location>
</feature>
<dbReference type="Gene3D" id="3.30.450.40">
    <property type="match status" value="1"/>
</dbReference>
<feature type="domain" description="Response regulatory" evidence="7">
    <location>
        <begin position="1044"/>
        <end position="1165"/>
    </location>
</feature>
<keyword evidence="9" id="KW-1185">Reference proteome</keyword>
<dbReference type="Pfam" id="PF00072">
    <property type="entry name" value="Response_reg"/>
    <property type="match status" value="1"/>
</dbReference>
<dbReference type="InterPro" id="IPR001789">
    <property type="entry name" value="Sig_transdc_resp-reg_receiver"/>
</dbReference>
<dbReference type="EMBL" id="MU001498">
    <property type="protein sequence ID" value="KAF2446641.1"/>
    <property type="molecule type" value="Genomic_DNA"/>
</dbReference>
<organism evidence="8 9">
    <name type="scientific">Karstenula rhodostoma CBS 690.94</name>
    <dbReference type="NCBI Taxonomy" id="1392251"/>
    <lineage>
        <taxon>Eukaryota</taxon>
        <taxon>Fungi</taxon>
        <taxon>Dikarya</taxon>
        <taxon>Ascomycota</taxon>
        <taxon>Pezizomycotina</taxon>
        <taxon>Dothideomycetes</taxon>
        <taxon>Pleosporomycetidae</taxon>
        <taxon>Pleosporales</taxon>
        <taxon>Massarineae</taxon>
        <taxon>Didymosphaeriaceae</taxon>
        <taxon>Karstenula</taxon>
    </lineage>
</organism>
<dbReference type="InterPro" id="IPR036890">
    <property type="entry name" value="HATPase_C_sf"/>
</dbReference>
<sequence length="1178" mass="129524">MTKTQRKPPVAVRRRERDVYLLYGSAFRDLPKDEAPDQGHTPRVSADSTLIALAQLTATRLNVARACVTLIDDSHQHFLAEATPTLPLRPKPEDAAAALWLGNVSVPRSWGVCEEVLELRTDAALVINDLSQNERHAPKSFVQGGPKWRFYAGVPLVSPRDTVVGVLSIWDHEPRPDPGLAGAEVTLLQDFAATITKYLDTYTLRDQYQRGEQFTRGLLSFAQGASALKPFKVFSDNGSHRSGATSAGTVSTHNGEAVSSLGSRTIQASASNERSIGTLQNSILPLHSKDMFSRAANVMMASSNLDGVLILDASIAATGHRQFPGSNEDDTGSGESLSSASSGSDTTSSQSSRHVTHEDKSPKKCSVLGYALRGRFSNDGSEFGTLLERDLARLLKEWSLGKITNFTATGASVSSTDDTSSSASAGEEATADAKRKAGRKFRSSAAVHALLPNARSVAFVPFWDYERSRWFAGCLCWSNSPQRLLSSTVDLNYFKIFSDSIMRELSRLDALASHQQKTTFVASISHELRSPLHGILGTLEFIKDTKLDSFQISMLNSLHSCGQTLLDTINQVMDYAKSNEAGKTVSSRRLKNANTIRLSSKPLKTRKTKQPSFDLRLATEEVIEAVFSGSLYVPVLDPSESVTTPTNDPEYNPVLKEEPPTSSNRKQCYIVLDLAQEEDWNRCFPVGAWKRIVMNLFGNAVKYTESGHIQVSLRSSEAKVSDKGEVTSTITLTIKDSGAGMSPSFLANKAFQPFSQENSHSSGVGLGLSIVRQIIETSGGKMEVCSEPSVGTTFNVKLSLTKPTVPPPPPSRVTDHAPAMARLAGRRICILHKKHRSPSESSDSFGNSGGLGRFTDALKSTLETHLKMQVIETEEWSGHEADIVICPEPSFEYLDTIRRWRVNNERAPVTIFVAMDALEASTFRSDVRVANKESVVEIMTQPCGPYKLAYILNQCLDRFGDTSENIPSNTRLQEQVSFPLQKSLDSPPSRQATPDQFVEPSPPPDFDMEILKPSITQIVSHIPESPPVELKDVLPVRPKSTELHVLVVDDNSINRRLLVTFLKKHKYTYSEAENGLTALQMYQNPNTRYEFILMDMSMPVMDGMTATRAIRQYEQAYSVPRCCVVALTGLASNSARLEAWNAGIDQYMTKPVNFKKLAEILGQERTRRASVEEAKQVT</sequence>
<dbReference type="PANTHER" id="PTHR43719:SF11">
    <property type="entry name" value="HISTIDINE KINASE_RESPONSE REGULATOR, PUTATIVE-RELATED"/>
    <property type="match status" value="1"/>
</dbReference>
<dbReference type="Pfam" id="PF02518">
    <property type="entry name" value="HATPase_c"/>
    <property type="match status" value="1"/>
</dbReference>
<dbReference type="InterPro" id="IPR036097">
    <property type="entry name" value="HisK_dim/P_sf"/>
</dbReference>
<dbReference type="OrthoDB" id="303614at2759"/>
<dbReference type="InterPro" id="IPR003018">
    <property type="entry name" value="GAF"/>
</dbReference>
<dbReference type="PROSITE" id="PS50110">
    <property type="entry name" value="RESPONSE_REGULATORY"/>
    <property type="match status" value="1"/>
</dbReference>
<dbReference type="Gene3D" id="3.40.50.2300">
    <property type="match status" value="1"/>
</dbReference>
<dbReference type="AlphaFoldDB" id="A0A9P4PLZ0"/>
<name>A0A9P4PLZ0_9PLEO</name>
<dbReference type="InterPro" id="IPR003661">
    <property type="entry name" value="HisK_dim/P_dom"/>
</dbReference>
<evidence type="ECO:0000256" key="4">
    <source>
        <dbReference type="PROSITE-ProRule" id="PRU00169"/>
    </source>
</evidence>
<feature type="region of interest" description="Disordered" evidence="5">
    <location>
        <begin position="242"/>
        <end position="266"/>
    </location>
</feature>
<dbReference type="InterPro" id="IPR050956">
    <property type="entry name" value="2C_system_His_kinase"/>
</dbReference>
<dbReference type="InterPro" id="IPR004358">
    <property type="entry name" value="Sig_transdc_His_kin-like_C"/>
</dbReference>
<dbReference type="PROSITE" id="PS50109">
    <property type="entry name" value="HIS_KIN"/>
    <property type="match status" value="1"/>
</dbReference>
<feature type="compositionally biased region" description="Polar residues" evidence="5">
    <location>
        <begin position="242"/>
        <end position="254"/>
    </location>
</feature>
<evidence type="ECO:0000256" key="3">
    <source>
        <dbReference type="ARBA" id="ARBA00022777"/>
    </source>
</evidence>
<dbReference type="Proteomes" id="UP000799764">
    <property type="component" value="Unassembled WGS sequence"/>
</dbReference>
<feature type="region of interest" description="Disordered" evidence="5">
    <location>
        <begin position="977"/>
        <end position="1002"/>
    </location>
</feature>